<dbReference type="InterPro" id="IPR009057">
    <property type="entry name" value="Homeodomain-like_sf"/>
</dbReference>
<feature type="domain" description="HTH tetR-type" evidence="5">
    <location>
        <begin position="15"/>
        <end position="75"/>
    </location>
</feature>
<evidence type="ECO:0000259" key="5">
    <source>
        <dbReference type="PROSITE" id="PS50977"/>
    </source>
</evidence>
<dbReference type="Gene3D" id="1.10.357.10">
    <property type="entry name" value="Tetracycline Repressor, domain 2"/>
    <property type="match status" value="1"/>
</dbReference>
<dbReference type="Pfam" id="PF00440">
    <property type="entry name" value="TetR_N"/>
    <property type="match status" value="1"/>
</dbReference>
<dbReference type="GO" id="GO:0003700">
    <property type="term" value="F:DNA-binding transcription factor activity"/>
    <property type="evidence" value="ECO:0007669"/>
    <property type="project" value="TreeGrafter"/>
</dbReference>
<organism evidence="6">
    <name type="scientific">Bradyrhizobium septentrionale</name>
    <dbReference type="NCBI Taxonomy" id="1404411"/>
    <lineage>
        <taxon>Bacteria</taxon>
        <taxon>Pseudomonadati</taxon>
        <taxon>Pseudomonadota</taxon>
        <taxon>Alphaproteobacteria</taxon>
        <taxon>Hyphomicrobiales</taxon>
        <taxon>Nitrobacteraceae</taxon>
        <taxon>Bradyrhizobium</taxon>
    </lineage>
</organism>
<evidence type="ECO:0000256" key="1">
    <source>
        <dbReference type="ARBA" id="ARBA00023015"/>
    </source>
</evidence>
<dbReference type="RefSeq" id="WP_166208217.1">
    <property type="nucleotide sequence ID" value="NZ_CP088285.1"/>
</dbReference>
<proteinExistence type="predicted"/>
<keyword evidence="3" id="KW-0804">Transcription</keyword>
<dbReference type="AlphaFoldDB" id="A0A974A4C8"/>
<name>A0A974A4C8_9BRAD</name>
<dbReference type="InterPro" id="IPR001647">
    <property type="entry name" value="HTH_TetR"/>
</dbReference>
<dbReference type="InterPro" id="IPR050109">
    <property type="entry name" value="HTH-type_TetR-like_transc_reg"/>
</dbReference>
<gene>
    <name evidence="6" type="ORF">HAP48_032300</name>
</gene>
<evidence type="ECO:0000256" key="4">
    <source>
        <dbReference type="PROSITE-ProRule" id="PRU00335"/>
    </source>
</evidence>
<evidence type="ECO:0000313" key="6">
    <source>
        <dbReference type="EMBL" id="NVI47562.1"/>
    </source>
</evidence>
<dbReference type="SUPFAM" id="SSF46689">
    <property type="entry name" value="Homeodomain-like"/>
    <property type="match status" value="1"/>
</dbReference>
<dbReference type="PANTHER" id="PTHR30055">
    <property type="entry name" value="HTH-TYPE TRANSCRIPTIONAL REGULATOR RUTR"/>
    <property type="match status" value="1"/>
</dbReference>
<reference evidence="6" key="1">
    <citation type="submission" date="2020-06" db="EMBL/GenBank/DDBJ databases">
        <title>Whole Genome Sequence of Bradyrhizobium sp. Strain 1S1.</title>
        <authorList>
            <person name="Bromfield E.S.P."/>
            <person name="Cloutier S."/>
        </authorList>
    </citation>
    <scope>NUCLEOTIDE SEQUENCE [LARGE SCALE GENOMIC DNA]</scope>
    <source>
        <strain evidence="6">1S1</strain>
    </source>
</reference>
<dbReference type="GO" id="GO:0000976">
    <property type="term" value="F:transcription cis-regulatory region binding"/>
    <property type="evidence" value="ECO:0007669"/>
    <property type="project" value="TreeGrafter"/>
</dbReference>
<comment type="caution">
    <text evidence="6">The sequence shown here is derived from an EMBL/GenBank/DDBJ whole genome shotgun (WGS) entry which is preliminary data.</text>
</comment>
<dbReference type="PROSITE" id="PS50977">
    <property type="entry name" value="HTH_TETR_2"/>
    <property type="match status" value="1"/>
</dbReference>
<accession>A0A974A4C8</accession>
<sequence>MKQKAPVRLRDRNRLRTRQELLDTALDLFEAGGLAACSVDAVAKQAGTSKTTAYTYFPGGIDEMLRDQYRIIGERVRVRGEQARNASTTVEDRITALMAALLEICAEPKVGRFYMMLTPALSPLLEPVVGETSAHFRRMIVDDLERKLAGSVSPTACATLIVGAGREAAIAVARDPSQQEVLLTALRMTVRAMLSVKAGR</sequence>
<keyword evidence="1" id="KW-0805">Transcription regulation</keyword>
<dbReference type="PANTHER" id="PTHR30055:SF234">
    <property type="entry name" value="HTH-TYPE TRANSCRIPTIONAL REGULATOR BETI"/>
    <property type="match status" value="1"/>
</dbReference>
<protein>
    <submittedName>
        <fullName evidence="6">TetR/AcrR family transcriptional regulator</fullName>
    </submittedName>
</protein>
<feature type="DNA-binding region" description="H-T-H motif" evidence="4">
    <location>
        <begin position="38"/>
        <end position="57"/>
    </location>
</feature>
<keyword evidence="2 4" id="KW-0238">DNA-binding</keyword>
<evidence type="ECO:0000256" key="2">
    <source>
        <dbReference type="ARBA" id="ARBA00023125"/>
    </source>
</evidence>
<dbReference type="EMBL" id="JAAOLE020000001">
    <property type="protein sequence ID" value="NVI47562.1"/>
    <property type="molecule type" value="Genomic_DNA"/>
</dbReference>
<evidence type="ECO:0000256" key="3">
    <source>
        <dbReference type="ARBA" id="ARBA00023163"/>
    </source>
</evidence>